<name>A0A1I6T3X3_9CAUL</name>
<keyword evidence="2" id="KW-0645">Protease</keyword>
<dbReference type="UniPathway" id="UPA00232"/>
<keyword evidence="3" id="KW-1185">Reference proteome</keyword>
<dbReference type="InterPro" id="IPR051454">
    <property type="entry name" value="RNA/ubiquinone_mod_enzymes"/>
</dbReference>
<protein>
    <recommendedName>
        <fullName evidence="1">Ubiquinone biosynthesis protein UbiU</fullName>
    </recommendedName>
</protein>
<keyword evidence="1" id="KW-0411">Iron-sulfur</keyword>
<comment type="similarity">
    <text evidence="1">Belongs to the peptidase U32 family. UbiU subfamily.</text>
</comment>
<comment type="pathway">
    <text evidence="1">Cofactor biosynthesis; ubiquinone biosynthesis.</text>
</comment>
<dbReference type="Proteomes" id="UP000198788">
    <property type="component" value="Unassembled WGS sequence"/>
</dbReference>
<feature type="binding site" evidence="1">
    <location>
        <position position="178"/>
    </location>
    <ligand>
        <name>[4Fe-4S] cluster</name>
        <dbReference type="ChEBI" id="CHEBI:49883"/>
    </ligand>
</feature>
<dbReference type="GO" id="GO:0008233">
    <property type="term" value="F:peptidase activity"/>
    <property type="evidence" value="ECO:0007669"/>
    <property type="project" value="UniProtKB-KW"/>
</dbReference>
<dbReference type="PANTHER" id="PTHR30217">
    <property type="entry name" value="PEPTIDASE U32 FAMILY"/>
    <property type="match status" value="1"/>
</dbReference>
<feature type="binding site" evidence="1">
    <location>
        <position position="235"/>
    </location>
    <ligand>
        <name>[4Fe-4S] cluster</name>
        <dbReference type="ChEBI" id="CHEBI:49883"/>
    </ligand>
</feature>
<dbReference type="OrthoDB" id="9758184at2"/>
<gene>
    <name evidence="1" type="primary">ubiU</name>
    <name evidence="2" type="ORF">SAMN05192570_2946</name>
</gene>
<comment type="cofactor">
    <cofactor evidence="1">
        <name>[4Fe-4S] cluster</name>
        <dbReference type="ChEBI" id="CHEBI:49883"/>
    </cofactor>
</comment>
<evidence type="ECO:0000313" key="2">
    <source>
        <dbReference type="EMBL" id="SFS83760.1"/>
    </source>
</evidence>
<dbReference type="GO" id="GO:0051539">
    <property type="term" value="F:4 iron, 4 sulfur cluster binding"/>
    <property type="evidence" value="ECO:0007669"/>
    <property type="project" value="UniProtKB-UniRule"/>
</dbReference>
<dbReference type="STRING" id="871741.SAMN05192570_2946"/>
<keyword evidence="1" id="KW-0831">Ubiquinone biosynthesis</keyword>
<dbReference type="InterPro" id="IPR001539">
    <property type="entry name" value="Peptidase_U32"/>
</dbReference>
<dbReference type="GO" id="GO:0046872">
    <property type="term" value="F:metal ion binding"/>
    <property type="evidence" value="ECO:0007669"/>
    <property type="project" value="UniProtKB-KW"/>
</dbReference>
<keyword evidence="2" id="KW-0378">Hydrolase</keyword>
<reference evidence="3" key="1">
    <citation type="submission" date="2016-10" db="EMBL/GenBank/DDBJ databases">
        <authorList>
            <person name="Varghese N."/>
            <person name="Submissions S."/>
        </authorList>
    </citation>
    <scope>NUCLEOTIDE SEQUENCE [LARGE SCALE GENOMIC DNA]</scope>
    <source>
        <strain evidence="3">CGMCC 1.10683</strain>
    </source>
</reference>
<dbReference type="GO" id="GO:0006508">
    <property type="term" value="P:proteolysis"/>
    <property type="evidence" value="ECO:0007669"/>
    <property type="project" value="UniProtKB-KW"/>
</dbReference>
<comment type="function">
    <text evidence="1">Required for O(2)-independent ubiquinone (coenzyme Q) biosynthesis. Together with UbiV, is essential for the C6-hydroxylation reaction in the oxygen-independent ubiquinone biosynthesis pathway.</text>
</comment>
<dbReference type="InterPro" id="IPR043692">
    <property type="entry name" value="UbiU"/>
</dbReference>
<dbReference type="AlphaFoldDB" id="A0A1I6T3X3"/>
<sequence length="330" mass="34727">MAIELVCPAGSPAMLRAAVEAGADSVYCGLRDDTNARNFPGLNFSPAELAESVAWAHARGAKVLTAVNTFARAGAADRWRGSVDAAGEAGVDAVIVADLGVLAYARRAWPGLRLHLSVQAAAGSPEAIAFYAREFGVKRVVLPRVLSVGEIAALMREIEVETEAFVFGGLCVMAEGRCALSSYATGRSPNLSGVCSPPEAVTYTEEEGGAMTSRLAGLALDRYAPGEPAGYPTLCKGRFEVEGALSYLFEDPVSLNAIGLLTELRRAGVTAVKVEGRQRGKAYVARVAATFRKAIDLLERGGDPSELSAELTDLAEGGRETAGAYRKTWR</sequence>
<evidence type="ECO:0000256" key="1">
    <source>
        <dbReference type="HAMAP-Rule" id="MF_02232"/>
    </source>
</evidence>
<feature type="binding site" evidence="1">
    <location>
        <position position="195"/>
    </location>
    <ligand>
        <name>[4Fe-4S] cluster</name>
        <dbReference type="ChEBI" id="CHEBI:49883"/>
    </ligand>
</feature>
<dbReference type="Pfam" id="PF01136">
    <property type="entry name" value="Peptidase_U32"/>
    <property type="match status" value="1"/>
</dbReference>
<dbReference type="GO" id="GO:0006744">
    <property type="term" value="P:ubiquinone biosynthetic process"/>
    <property type="evidence" value="ECO:0007669"/>
    <property type="project" value="UniProtKB-UniRule"/>
</dbReference>
<accession>A0A1I6T3X3</accession>
<evidence type="ECO:0000313" key="3">
    <source>
        <dbReference type="Proteomes" id="UP000198788"/>
    </source>
</evidence>
<dbReference type="EMBL" id="FOZV01000007">
    <property type="protein sequence ID" value="SFS83760.1"/>
    <property type="molecule type" value="Genomic_DNA"/>
</dbReference>
<keyword evidence="1" id="KW-0479">Metal-binding</keyword>
<feature type="binding site" evidence="1">
    <location>
        <position position="171"/>
    </location>
    <ligand>
        <name>[4Fe-4S] cluster</name>
        <dbReference type="ChEBI" id="CHEBI:49883"/>
    </ligand>
</feature>
<comment type="subunit">
    <text evidence="1">Forms a heterodimer with UbiV.</text>
</comment>
<keyword evidence="1" id="KW-0408">Iron</keyword>
<organism evidence="2 3">
    <name type="scientific">Brevundimonas viscosa</name>
    <dbReference type="NCBI Taxonomy" id="871741"/>
    <lineage>
        <taxon>Bacteria</taxon>
        <taxon>Pseudomonadati</taxon>
        <taxon>Pseudomonadota</taxon>
        <taxon>Alphaproteobacteria</taxon>
        <taxon>Caulobacterales</taxon>
        <taxon>Caulobacteraceae</taxon>
        <taxon>Brevundimonas</taxon>
    </lineage>
</organism>
<proteinExistence type="inferred from homology"/>
<keyword evidence="1" id="KW-0004">4Fe-4S</keyword>
<dbReference type="PANTHER" id="PTHR30217:SF3">
    <property type="entry name" value="UBIQUINONE BIOSYNTHESIS PROTEIN UBIU"/>
    <property type="match status" value="1"/>
</dbReference>
<dbReference type="HAMAP" id="MF_02232">
    <property type="entry name" value="UbiU"/>
    <property type="match status" value="1"/>
</dbReference>
<dbReference type="RefSeq" id="WP_092312487.1">
    <property type="nucleotide sequence ID" value="NZ_FOZV01000007.1"/>
</dbReference>